<evidence type="ECO:0000256" key="6">
    <source>
        <dbReference type="ARBA" id="ARBA00022889"/>
    </source>
</evidence>
<keyword evidence="3 12" id="KW-0812">Transmembrane</keyword>
<dbReference type="InterPro" id="IPR013768">
    <property type="entry name" value="ICAM_N"/>
</dbReference>
<evidence type="ECO:0000256" key="13">
    <source>
        <dbReference type="SAM" id="SignalP"/>
    </source>
</evidence>
<dbReference type="Gene3D" id="2.60.40.10">
    <property type="entry name" value="Immunoglobulins"/>
    <property type="match status" value="2"/>
</dbReference>
<evidence type="ECO:0000256" key="12">
    <source>
        <dbReference type="SAM" id="Phobius"/>
    </source>
</evidence>
<evidence type="ECO:0000256" key="4">
    <source>
        <dbReference type="ARBA" id="ARBA00022729"/>
    </source>
</evidence>
<evidence type="ECO:0000256" key="2">
    <source>
        <dbReference type="ARBA" id="ARBA00005925"/>
    </source>
</evidence>
<feature type="domain" description="Intercellular adhesion molecule N-terminal" evidence="14">
    <location>
        <begin position="24"/>
        <end position="114"/>
    </location>
</feature>
<feature type="chain" id="PRO_5045586157" evidence="13">
    <location>
        <begin position="24"/>
        <end position="280"/>
    </location>
</feature>
<proteinExistence type="inferred from homology"/>
<keyword evidence="10" id="KW-0325">Glycoprotein</keyword>
<dbReference type="SUPFAM" id="SSF48726">
    <property type="entry name" value="Immunoglobulin"/>
    <property type="match status" value="2"/>
</dbReference>
<keyword evidence="6" id="KW-0130">Cell adhesion</keyword>
<keyword evidence="7 12" id="KW-1133">Transmembrane helix</keyword>
<dbReference type="InterPro" id="IPR013783">
    <property type="entry name" value="Ig-like_fold"/>
</dbReference>
<evidence type="ECO:0000256" key="3">
    <source>
        <dbReference type="ARBA" id="ARBA00022692"/>
    </source>
</evidence>
<dbReference type="PRINTS" id="PR01472">
    <property type="entry name" value="ICAMVCAM1"/>
</dbReference>
<feature type="transmembrane region" description="Helical" evidence="12">
    <location>
        <begin position="224"/>
        <end position="248"/>
    </location>
</feature>
<dbReference type="GeneID" id="103117604"/>
<comment type="similarity">
    <text evidence="2">Belongs to the immunoglobulin superfamily. ICAM family.</text>
</comment>
<keyword evidence="8 12" id="KW-0472">Membrane</keyword>
<evidence type="ECO:0000313" key="16">
    <source>
        <dbReference type="RefSeq" id="XP_060058566.1"/>
    </source>
</evidence>
<comment type="subcellular location">
    <subcellularLocation>
        <location evidence="1">Membrane</location>
        <topology evidence="1">Single-pass type I membrane protein</topology>
    </subcellularLocation>
</comment>
<accession>A0ABM3YBY0</accession>
<dbReference type="PANTHER" id="PTHR13771">
    <property type="entry name" value="INTERCELLULAR ADHESION MOLECULE"/>
    <property type="match status" value="1"/>
</dbReference>
<dbReference type="Proteomes" id="UP001652624">
    <property type="component" value="Chromosome 12"/>
</dbReference>
<feature type="signal peptide" evidence="13">
    <location>
        <begin position="1"/>
        <end position="23"/>
    </location>
</feature>
<name>A0ABM3YBY0_ERIEU</name>
<evidence type="ECO:0000256" key="7">
    <source>
        <dbReference type="ARBA" id="ARBA00022989"/>
    </source>
</evidence>
<dbReference type="InterPro" id="IPR003987">
    <property type="entry name" value="ICAM_VCAM_N"/>
</dbReference>
<evidence type="ECO:0000256" key="1">
    <source>
        <dbReference type="ARBA" id="ARBA00004479"/>
    </source>
</evidence>
<protein>
    <submittedName>
        <fullName evidence="16">Intercellular adhesion molecule 2</fullName>
    </submittedName>
</protein>
<sequence>MCPLGGWGLRAVFLSLLSCQGSGEEAFEVNIWSEEVAVEPGGSWTINCSTSCVQPSTGGLETSLTKNLLKEQTQWKLYLVSNASQDTTVHCYFTCADKQQAKWLNISVFHPPKQVLLKLQPSWVAVGRPFTMECTVPAVAPLSSLTLSLLRGEEILHNQTFQETAADPQNVTVTHNTTAHREDGHHNFSCQAELDLRPLRRDVIRSVSSPQTLEVYEIIQDNQMVIIITVVSVLLFLFVTSVLLCFAFGQHWRQQRTGAYGVQAAWRSLRRPYRAQPATF</sequence>
<dbReference type="PANTHER" id="PTHR13771:SF3">
    <property type="entry name" value="INTERCELLULAR ADHESION MOLECULE 2"/>
    <property type="match status" value="1"/>
</dbReference>
<keyword evidence="4 13" id="KW-0732">Signal</keyword>
<keyword evidence="11" id="KW-0393">Immunoglobulin domain</keyword>
<evidence type="ECO:0000259" key="14">
    <source>
        <dbReference type="Pfam" id="PF03921"/>
    </source>
</evidence>
<dbReference type="InterPro" id="IPR036179">
    <property type="entry name" value="Ig-like_dom_sf"/>
</dbReference>
<dbReference type="RefSeq" id="XP_060058566.1">
    <property type="nucleotide sequence ID" value="XM_060202583.1"/>
</dbReference>
<evidence type="ECO:0000313" key="15">
    <source>
        <dbReference type="Proteomes" id="UP001652624"/>
    </source>
</evidence>
<dbReference type="Pfam" id="PF03921">
    <property type="entry name" value="ICAM_N"/>
    <property type="match status" value="1"/>
</dbReference>
<organism evidence="15 16">
    <name type="scientific">Erinaceus europaeus</name>
    <name type="common">Western European hedgehog</name>
    <dbReference type="NCBI Taxonomy" id="9365"/>
    <lineage>
        <taxon>Eukaryota</taxon>
        <taxon>Metazoa</taxon>
        <taxon>Chordata</taxon>
        <taxon>Craniata</taxon>
        <taxon>Vertebrata</taxon>
        <taxon>Euteleostomi</taxon>
        <taxon>Mammalia</taxon>
        <taxon>Eutheria</taxon>
        <taxon>Laurasiatheria</taxon>
        <taxon>Eulipotyphla</taxon>
        <taxon>Erinaceidae</taxon>
        <taxon>Erinaceinae</taxon>
        <taxon>Erinaceus</taxon>
    </lineage>
</organism>
<dbReference type="InterPro" id="IPR047012">
    <property type="entry name" value="ICAM_VCAM"/>
</dbReference>
<evidence type="ECO:0000256" key="9">
    <source>
        <dbReference type="ARBA" id="ARBA00023157"/>
    </source>
</evidence>
<evidence type="ECO:0000256" key="11">
    <source>
        <dbReference type="ARBA" id="ARBA00023319"/>
    </source>
</evidence>
<keyword evidence="15" id="KW-1185">Reference proteome</keyword>
<evidence type="ECO:0000256" key="5">
    <source>
        <dbReference type="ARBA" id="ARBA00022737"/>
    </source>
</evidence>
<keyword evidence="5" id="KW-0677">Repeat</keyword>
<evidence type="ECO:0000256" key="8">
    <source>
        <dbReference type="ARBA" id="ARBA00023136"/>
    </source>
</evidence>
<keyword evidence="9" id="KW-1015">Disulfide bond</keyword>
<reference evidence="16" key="1">
    <citation type="submission" date="2025-08" db="UniProtKB">
        <authorList>
            <consortium name="RefSeq"/>
        </authorList>
    </citation>
    <scope>IDENTIFICATION</scope>
</reference>
<gene>
    <name evidence="16" type="primary">ICAM2</name>
</gene>
<evidence type="ECO:0000256" key="10">
    <source>
        <dbReference type="ARBA" id="ARBA00023180"/>
    </source>
</evidence>